<feature type="transmembrane region" description="Helical" evidence="5">
    <location>
        <begin position="274"/>
        <end position="296"/>
    </location>
</feature>
<evidence type="ECO:0000256" key="2">
    <source>
        <dbReference type="ARBA" id="ARBA00022692"/>
    </source>
</evidence>
<dbReference type="CDD" id="cd09323">
    <property type="entry name" value="TDT_SLAC1_like"/>
    <property type="match status" value="1"/>
</dbReference>
<protein>
    <submittedName>
        <fullName evidence="6">C4-dicarboxylate ABC transporter</fullName>
    </submittedName>
</protein>
<feature type="transmembrane region" description="Helical" evidence="5">
    <location>
        <begin position="104"/>
        <end position="125"/>
    </location>
</feature>
<dbReference type="GO" id="GO:0005886">
    <property type="term" value="C:plasma membrane"/>
    <property type="evidence" value="ECO:0007669"/>
    <property type="project" value="TreeGrafter"/>
</dbReference>
<dbReference type="InterPro" id="IPR038665">
    <property type="entry name" value="Voltage-dep_anion_channel_sf"/>
</dbReference>
<feature type="transmembrane region" description="Helical" evidence="5">
    <location>
        <begin position="191"/>
        <end position="212"/>
    </location>
</feature>
<evidence type="ECO:0000256" key="1">
    <source>
        <dbReference type="ARBA" id="ARBA00004141"/>
    </source>
</evidence>
<reference evidence="6 7" key="1">
    <citation type="submission" date="2019-07" db="EMBL/GenBank/DDBJ databases">
        <title>Rapid identification of Enteric Bacteria from Whole Genome Sequences (WGS) using Average Nucleotide Identity (ANI).</title>
        <authorList>
            <person name="Lane C."/>
        </authorList>
    </citation>
    <scope>NUCLEOTIDE SEQUENCE [LARGE SCALE GENOMIC DNA]</scope>
    <source>
        <strain evidence="6 7">D2411</strain>
    </source>
</reference>
<proteinExistence type="predicted"/>
<keyword evidence="2 5" id="KW-0812">Transmembrane</keyword>
<evidence type="ECO:0000313" key="6">
    <source>
        <dbReference type="EMBL" id="TWO21938.1"/>
    </source>
</evidence>
<accession>A0A562XIH3</accession>
<dbReference type="RefSeq" id="WP_147497023.1">
    <property type="nucleotide sequence ID" value="NZ_VOAP01000009.1"/>
</dbReference>
<gene>
    <name evidence="6" type="ORF">YZ82_02840</name>
</gene>
<feature type="transmembrane region" description="Helical" evidence="5">
    <location>
        <begin position="218"/>
        <end position="238"/>
    </location>
</feature>
<evidence type="ECO:0000256" key="3">
    <source>
        <dbReference type="ARBA" id="ARBA00022989"/>
    </source>
</evidence>
<comment type="subcellular location">
    <subcellularLocation>
        <location evidence="1">Membrane</location>
        <topology evidence="1">Multi-pass membrane protein</topology>
    </subcellularLocation>
</comment>
<feature type="transmembrane region" description="Helical" evidence="5">
    <location>
        <begin position="159"/>
        <end position="179"/>
    </location>
</feature>
<feature type="transmembrane region" description="Helical" evidence="5">
    <location>
        <begin position="80"/>
        <end position="98"/>
    </location>
</feature>
<feature type="transmembrane region" description="Helical" evidence="5">
    <location>
        <begin position="37"/>
        <end position="59"/>
    </location>
</feature>
<dbReference type="GO" id="GO:0046583">
    <property type="term" value="F:monoatomic cation efflux transmembrane transporter activity"/>
    <property type="evidence" value="ECO:0007669"/>
    <property type="project" value="TreeGrafter"/>
</dbReference>
<dbReference type="InterPro" id="IPR004695">
    <property type="entry name" value="SLAC1/Mae1/Ssu1/TehA"/>
</dbReference>
<dbReference type="InterPro" id="IPR052951">
    <property type="entry name" value="Tellurite_res_ion_channel"/>
</dbReference>
<dbReference type="PANTHER" id="PTHR37955:SF1">
    <property type="entry name" value="DEP DOMAIN-CONTAINING PROTEIN"/>
    <property type="match status" value="1"/>
</dbReference>
<evidence type="ECO:0000256" key="4">
    <source>
        <dbReference type="ARBA" id="ARBA00023136"/>
    </source>
</evidence>
<feature type="transmembrane region" description="Helical" evidence="5">
    <location>
        <begin position="7"/>
        <end position="25"/>
    </location>
</feature>
<feature type="transmembrane region" description="Helical" evidence="5">
    <location>
        <begin position="137"/>
        <end position="153"/>
    </location>
</feature>
<dbReference type="Proteomes" id="UP000321812">
    <property type="component" value="Unassembled WGS sequence"/>
</dbReference>
<sequence>MGRLANFHIMFFAVIMGLGGFGMAYKKLNEIMKFDDVGFVVFRAFVSAIFILIVFFYILKIFTNLDKVKEELSHPIKINFFATVPISMLILASLWQDVKFVYEILFYIGVVFQTYFTFYVVSFWINKNLEIKHSNPAWFIPIVGNLIIIVGAKEISSWMWFYFSVAMFFWVVLFSLVFYRILFHDQLPSKFMPTLFIMIAPPAVGFLDYIKLTNSFDLVAIFLLNLAMFFTFLVIFMYKNFFNLKFFISWWAFTFPTAAVSIACFKAYEITNSIFFLNLANLIFILLVAMIVFISYHTIKNIVNQNICMPE</sequence>
<evidence type="ECO:0000313" key="7">
    <source>
        <dbReference type="Proteomes" id="UP000321812"/>
    </source>
</evidence>
<evidence type="ECO:0000256" key="5">
    <source>
        <dbReference type="SAM" id="Phobius"/>
    </source>
</evidence>
<dbReference type="Gene3D" id="1.50.10.150">
    <property type="entry name" value="Voltage-dependent anion channel"/>
    <property type="match status" value="1"/>
</dbReference>
<name>A0A562XIH3_CAMHY</name>
<comment type="caution">
    <text evidence="6">The sequence shown here is derived from an EMBL/GenBank/DDBJ whole genome shotgun (WGS) entry which is preliminary data.</text>
</comment>
<dbReference type="AlphaFoldDB" id="A0A562XIH3"/>
<dbReference type="Pfam" id="PF03595">
    <property type="entry name" value="SLAC1"/>
    <property type="match status" value="1"/>
</dbReference>
<keyword evidence="4 5" id="KW-0472">Membrane</keyword>
<dbReference type="EMBL" id="VOAP01000009">
    <property type="protein sequence ID" value="TWO21938.1"/>
    <property type="molecule type" value="Genomic_DNA"/>
</dbReference>
<organism evidence="6 7">
    <name type="scientific">Campylobacter hyointestinalis</name>
    <dbReference type="NCBI Taxonomy" id="198"/>
    <lineage>
        <taxon>Bacteria</taxon>
        <taxon>Pseudomonadati</taxon>
        <taxon>Campylobacterota</taxon>
        <taxon>Epsilonproteobacteria</taxon>
        <taxon>Campylobacterales</taxon>
        <taxon>Campylobacteraceae</taxon>
        <taxon>Campylobacter</taxon>
    </lineage>
</organism>
<keyword evidence="3 5" id="KW-1133">Transmembrane helix</keyword>
<dbReference type="PANTHER" id="PTHR37955">
    <property type="entry name" value="TELLURITE RESISTANCE PROTEIN TEHA"/>
    <property type="match status" value="1"/>
</dbReference>
<feature type="transmembrane region" description="Helical" evidence="5">
    <location>
        <begin position="250"/>
        <end position="268"/>
    </location>
</feature>